<evidence type="ECO:0000313" key="2">
    <source>
        <dbReference type="EMBL" id="CAD6206954.1"/>
    </source>
</evidence>
<comment type="caution">
    <text evidence="2">The sequence shown here is derived from an EMBL/GenBank/DDBJ whole genome shotgun (WGS) entry which is preliminary data.</text>
</comment>
<protein>
    <submittedName>
        <fullName evidence="2">Uncharacterized protein</fullName>
    </submittedName>
</protein>
<accession>A0A811MH02</accession>
<evidence type="ECO:0000256" key="1">
    <source>
        <dbReference type="SAM" id="MobiDB-lite"/>
    </source>
</evidence>
<proteinExistence type="predicted"/>
<name>A0A811MH02_9POAL</name>
<gene>
    <name evidence="2" type="ORF">NCGR_LOCUS4581</name>
</gene>
<feature type="region of interest" description="Disordered" evidence="1">
    <location>
        <begin position="35"/>
        <end position="56"/>
    </location>
</feature>
<dbReference type="AlphaFoldDB" id="A0A811MH02"/>
<reference evidence="2" key="1">
    <citation type="submission" date="2020-10" db="EMBL/GenBank/DDBJ databases">
        <authorList>
            <person name="Han B."/>
            <person name="Lu T."/>
            <person name="Zhao Q."/>
            <person name="Huang X."/>
            <person name="Zhao Y."/>
        </authorList>
    </citation>
    <scope>NUCLEOTIDE SEQUENCE</scope>
</reference>
<evidence type="ECO:0000313" key="3">
    <source>
        <dbReference type="Proteomes" id="UP000604825"/>
    </source>
</evidence>
<keyword evidence="3" id="KW-1185">Reference proteome</keyword>
<dbReference type="EMBL" id="CAJGYO010000001">
    <property type="protein sequence ID" value="CAD6206954.1"/>
    <property type="molecule type" value="Genomic_DNA"/>
</dbReference>
<feature type="compositionally biased region" description="Basic and acidic residues" evidence="1">
    <location>
        <begin position="36"/>
        <end position="46"/>
    </location>
</feature>
<sequence>MPWGIGPSMWLIASDRSSSRERFPSDAGMVVVGKTENSEHRQHAADLGRYSSSQPPVVTDVHDLEAGAAADVARDLARERVVRQVKIPEAAEGADGRRDVAAQGVEAQVERPEEAEVADGGGDGAGEPPGVQVQSDHPPRVSLAAARDALPVPFRDQEASGAPDAAFALKSRSALSSLSWPVDDGAVAAAWLTGLAGWLLSLHSWCLTHPIIFQYSYDADTPYRLKSGFMNEDSLCLSLSSCP</sequence>
<organism evidence="2 3">
    <name type="scientific">Miscanthus lutarioriparius</name>
    <dbReference type="NCBI Taxonomy" id="422564"/>
    <lineage>
        <taxon>Eukaryota</taxon>
        <taxon>Viridiplantae</taxon>
        <taxon>Streptophyta</taxon>
        <taxon>Embryophyta</taxon>
        <taxon>Tracheophyta</taxon>
        <taxon>Spermatophyta</taxon>
        <taxon>Magnoliopsida</taxon>
        <taxon>Liliopsida</taxon>
        <taxon>Poales</taxon>
        <taxon>Poaceae</taxon>
        <taxon>PACMAD clade</taxon>
        <taxon>Panicoideae</taxon>
        <taxon>Andropogonodae</taxon>
        <taxon>Andropogoneae</taxon>
        <taxon>Saccharinae</taxon>
        <taxon>Miscanthus</taxon>
    </lineage>
</organism>
<dbReference type="Proteomes" id="UP000604825">
    <property type="component" value="Unassembled WGS sequence"/>
</dbReference>
<feature type="region of interest" description="Disordered" evidence="1">
    <location>
        <begin position="92"/>
        <end position="138"/>
    </location>
</feature>